<dbReference type="Gene3D" id="1.25.10.10">
    <property type="entry name" value="Leucine-rich Repeat Variant"/>
    <property type="match status" value="1"/>
</dbReference>
<evidence type="ECO:0000256" key="2">
    <source>
        <dbReference type="ARBA" id="ARBA00022448"/>
    </source>
</evidence>
<keyword evidence="9" id="KW-1185">Reference proteome</keyword>
<dbReference type="InterPro" id="IPR032413">
    <property type="entry name" value="Arm_3"/>
</dbReference>
<evidence type="ECO:0000256" key="7">
    <source>
        <dbReference type="PROSITE-ProRule" id="PRU00259"/>
    </source>
</evidence>
<dbReference type="GO" id="GO:0061608">
    <property type="term" value="F:nuclear import signal receptor activity"/>
    <property type="evidence" value="ECO:0007669"/>
    <property type="project" value="InterPro"/>
</dbReference>
<proteinExistence type="inferred from homology"/>
<dbReference type="Ensembl" id="ENSMMNT00015007259.1">
    <property type="protein sequence ID" value="ENSMMNP00015006644.1"/>
    <property type="gene ID" value="ENSMMNG00015004948.1"/>
</dbReference>
<dbReference type="GeneTree" id="ENSGT01050000244891"/>
<feature type="repeat" description="ARM" evidence="7">
    <location>
        <begin position="75"/>
        <end position="103"/>
    </location>
</feature>
<dbReference type="GO" id="GO:0005737">
    <property type="term" value="C:cytoplasm"/>
    <property type="evidence" value="ECO:0007669"/>
    <property type="project" value="InterPro"/>
</dbReference>
<keyword evidence="4 6" id="KW-0653">Protein transport</keyword>
<evidence type="ECO:0000256" key="3">
    <source>
        <dbReference type="ARBA" id="ARBA00022737"/>
    </source>
</evidence>
<dbReference type="InterPro" id="IPR024931">
    <property type="entry name" value="Importin_alpha"/>
</dbReference>
<dbReference type="SMART" id="SM00185">
    <property type="entry name" value="ARM"/>
    <property type="match status" value="8"/>
</dbReference>
<feature type="repeat" description="ARM" evidence="7">
    <location>
        <begin position="165"/>
        <end position="207"/>
    </location>
</feature>
<dbReference type="AlphaFoldDB" id="A0A8C6F313"/>
<dbReference type="InterPro" id="IPR016024">
    <property type="entry name" value="ARM-type_fold"/>
</dbReference>
<keyword evidence="2 6" id="KW-0813">Transport</keyword>
<feature type="repeat" description="ARM" evidence="7">
    <location>
        <begin position="32"/>
        <end position="75"/>
    </location>
</feature>
<dbReference type="SUPFAM" id="SSF48371">
    <property type="entry name" value="ARM repeat"/>
    <property type="match status" value="1"/>
</dbReference>
<protein>
    <recommendedName>
        <fullName evidence="6">Importin subunit alpha</fullName>
    </recommendedName>
</protein>
<dbReference type="GO" id="GO:0006606">
    <property type="term" value="P:protein import into nucleus"/>
    <property type="evidence" value="ECO:0007669"/>
    <property type="project" value="InterPro"/>
</dbReference>
<comment type="function">
    <text evidence="5 6">Functions in nuclear protein import.</text>
</comment>
<dbReference type="InterPro" id="IPR000225">
    <property type="entry name" value="Armadillo"/>
</dbReference>
<organism evidence="8 9">
    <name type="scientific">Monodon monoceros</name>
    <name type="common">Narwhal</name>
    <name type="synonym">Ceratodon monodon</name>
    <dbReference type="NCBI Taxonomy" id="40151"/>
    <lineage>
        <taxon>Eukaryota</taxon>
        <taxon>Metazoa</taxon>
        <taxon>Chordata</taxon>
        <taxon>Craniata</taxon>
        <taxon>Vertebrata</taxon>
        <taxon>Euteleostomi</taxon>
        <taxon>Mammalia</taxon>
        <taxon>Eutheria</taxon>
        <taxon>Laurasiatheria</taxon>
        <taxon>Artiodactyla</taxon>
        <taxon>Whippomorpha</taxon>
        <taxon>Cetacea</taxon>
        <taxon>Odontoceti</taxon>
        <taxon>Monodontidae</taxon>
        <taxon>Monodon</taxon>
    </lineage>
</organism>
<dbReference type="Pfam" id="PF16186">
    <property type="entry name" value="Arm_3"/>
    <property type="match status" value="1"/>
</dbReference>
<dbReference type="PIRSF" id="PIRSF005673">
    <property type="entry name" value="Importin_alpha"/>
    <property type="match status" value="1"/>
</dbReference>
<dbReference type="Pfam" id="PF00514">
    <property type="entry name" value="Arm"/>
    <property type="match status" value="7"/>
</dbReference>
<evidence type="ECO:0000256" key="4">
    <source>
        <dbReference type="ARBA" id="ARBA00022927"/>
    </source>
</evidence>
<evidence type="ECO:0000256" key="1">
    <source>
        <dbReference type="ARBA" id="ARBA00010394"/>
    </source>
</evidence>
<name>A0A8C6F313_MONMO</name>
<dbReference type="PROSITE" id="PS50176">
    <property type="entry name" value="ARM_REPEAT"/>
    <property type="match status" value="4"/>
</dbReference>
<dbReference type="InterPro" id="IPR011989">
    <property type="entry name" value="ARM-like"/>
</dbReference>
<dbReference type="GO" id="GO:0005634">
    <property type="term" value="C:nucleus"/>
    <property type="evidence" value="ECO:0007669"/>
    <property type="project" value="UniProtKB-ARBA"/>
</dbReference>
<evidence type="ECO:0000313" key="8">
    <source>
        <dbReference type="Ensembl" id="ENSMMNP00015006644.1"/>
    </source>
</evidence>
<comment type="similarity">
    <text evidence="1 6">Belongs to the importin alpha family.</text>
</comment>
<keyword evidence="3" id="KW-0677">Repeat</keyword>
<evidence type="ECO:0000313" key="9">
    <source>
        <dbReference type="Proteomes" id="UP000694561"/>
    </source>
</evidence>
<dbReference type="Proteomes" id="UP000694561">
    <property type="component" value="Unplaced"/>
</dbReference>
<evidence type="ECO:0000256" key="5">
    <source>
        <dbReference type="ARBA" id="ARBA00053483"/>
    </source>
</evidence>
<dbReference type="FunFam" id="1.25.10.10:FF:000009">
    <property type="entry name" value="Importin subunit alpha"/>
    <property type="match status" value="1"/>
</dbReference>
<feature type="repeat" description="ARM" evidence="7">
    <location>
        <begin position="207"/>
        <end position="249"/>
    </location>
</feature>
<reference evidence="8" key="1">
    <citation type="submission" date="2025-08" db="UniProtKB">
        <authorList>
            <consortium name="Ensembl"/>
        </authorList>
    </citation>
    <scope>IDENTIFICATION</scope>
</reference>
<evidence type="ECO:0000256" key="6">
    <source>
        <dbReference type="PIRNR" id="PIRNR005673"/>
    </source>
</evidence>
<reference evidence="8" key="2">
    <citation type="submission" date="2025-09" db="UniProtKB">
        <authorList>
            <consortium name="Ensembl"/>
        </authorList>
    </citation>
    <scope>IDENTIFICATION</scope>
</reference>
<dbReference type="PANTHER" id="PTHR23316">
    <property type="entry name" value="IMPORTIN ALPHA"/>
    <property type="match status" value="1"/>
</dbReference>
<accession>A0A8C6F313</accession>
<sequence length="443" mass="48360">ELLLPQLQATQAARKLLSREKQPPIDNIIRAGLIPKFVSCLGRTDCSPIQFESAWALTNIASRTSEQTKAVVDGGAIPAFISLLASPHAHISEQALWALGNIAGDGLVFRDLVIKYGAVDPLLALLEVPDLSSLARGYLRNLTWTLSNLRPNKNPAPPPLDAVEQVLPTLVRLLHHDDPEVLADTCWSVSYLTDGPNEQIEMVVKTGVVPQLVKLLGATELPIVTPAQRAIGNIVTGTDEQTQVVTDAGALAIFPSLRTNSKTNTQKEATWTMSNIMAGRQDQIQQAVHHRLVPFLVGVLSKADFKAQKEAVWAVTNYTRGGTVEQIVYLVHCGVIEPLMNLLTAKDTKIILVTLDAISNIFQAAEKLGETEKLSIRIEECGGLDKIEALQNHENESVYKASLNLIETYFFVEEEVDQNVVPATTSEGFMFQVQDGTAGTFNF</sequence>